<dbReference type="Pfam" id="PF14022">
    <property type="entry name" value="DUF4238"/>
    <property type="match status" value="1"/>
</dbReference>
<dbReference type="InterPro" id="IPR025332">
    <property type="entry name" value="DUF4238"/>
</dbReference>
<dbReference type="AlphaFoldDB" id="A0A150IVG7"/>
<evidence type="ECO:0008006" key="3">
    <source>
        <dbReference type="Google" id="ProtNLM"/>
    </source>
</evidence>
<dbReference type="Proteomes" id="UP000092403">
    <property type="component" value="Unassembled WGS sequence"/>
</dbReference>
<evidence type="ECO:0000313" key="1">
    <source>
        <dbReference type="EMBL" id="KYC48942.1"/>
    </source>
</evidence>
<proteinExistence type="predicted"/>
<dbReference type="EMBL" id="LNJC01000055">
    <property type="protein sequence ID" value="KYC48942.1"/>
    <property type="molecule type" value="Genomic_DNA"/>
</dbReference>
<comment type="caution">
    <text evidence="1">The sequence shown here is derived from an EMBL/GenBank/DDBJ whole genome shotgun (WGS) entry which is preliminary data.</text>
</comment>
<accession>A0A150IVG7</accession>
<evidence type="ECO:0000313" key="2">
    <source>
        <dbReference type="Proteomes" id="UP000092403"/>
    </source>
</evidence>
<gene>
    <name evidence="1" type="ORF">APG12_01744</name>
</gene>
<organism evidence="1 2">
    <name type="scientific">Candidatus Methanofastidiosum methylothiophilum</name>
    <dbReference type="NCBI Taxonomy" id="1705564"/>
    <lineage>
        <taxon>Archaea</taxon>
        <taxon>Methanobacteriati</taxon>
        <taxon>Methanobacteriota</taxon>
        <taxon>Stenosarchaea group</taxon>
        <taxon>Candidatus Methanofastidiosia</taxon>
        <taxon>Candidatus Methanofastidiosales</taxon>
        <taxon>Candidatus Methanofastidiosaceae</taxon>
        <taxon>Candidatus Methanofastidiosum</taxon>
    </lineage>
</organism>
<dbReference type="PATRIC" id="fig|1706438.3.peg.1752"/>
<protein>
    <recommendedName>
        <fullName evidence="3">DUF4238 domain-containing protein</fullName>
    </recommendedName>
</protein>
<name>A0A150IVG7_9EURY</name>
<reference evidence="1 2" key="1">
    <citation type="journal article" date="2016" name="ISME J.">
        <title>Chasing the elusive Euryarchaeota class WSA2: genomes reveal a uniquely fastidious methyl-reducing methanogen.</title>
        <authorList>
            <person name="Nobu M.K."/>
            <person name="Narihiro T."/>
            <person name="Kuroda K."/>
            <person name="Mei R."/>
            <person name="Liu W.T."/>
        </authorList>
    </citation>
    <scope>NUCLEOTIDE SEQUENCE [LARGE SCALE GENOMIC DNA]</scope>
    <source>
        <strain evidence="1">BMIXfssc0709_Meth_Bin006</strain>
    </source>
</reference>
<sequence>MPAYKRQHYVPQFYLKNFTINGRKIQAYNLATKKFSIVNCSEICSRDYFYGQMPAMERSFSGLESECSRIMSNIIKENNLSKITVHDYCILLFLISFQYARTLKLKKEVEQYFNELSNNIFRSIIDGKNLRIVVNGPIHAFAIKSIMERGPYLIKDLTPILFVNFTKRDFITSDNPIVLYNSFFNNPEGHFLYPPSGTNGLQSPGLQIFWPLDTKHMLVLYDKEFYNFKVASNECAKIYLEKDIDALNSMQFFNCSDNIFFADQSQDENIKFLHSKYKDLIDKEYQAIDTIKRTKSSGQESEIVITYTRDIDYKLILSFMYFNMNAKAIDIARDFSICDLVDQFFIEEEEQFDRLFYLGKLVFTEGGDRILDLEEPDEDLLDLLKRHVSGDWGEVSQEEKDRDDKAIKDGSRIMSAYTLSTGKKIIILTEASNKLGHREVTRILASEELDLFDKAN</sequence>